<dbReference type="SUPFAM" id="SSF50729">
    <property type="entry name" value="PH domain-like"/>
    <property type="match status" value="1"/>
</dbReference>
<dbReference type="EMBL" id="CASHTH010000349">
    <property type="protein sequence ID" value="CAI7998415.1"/>
    <property type="molecule type" value="Genomic_DNA"/>
</dbReference>
<organism evidence="4 5">
    <name type="scientific">Geodia barretti</name>
    <name type="common">Barrett's horny sponge</name>
    <dbReference type="NCBI Taxonomy" id="519541"/>
    <lineage>
        <taxon>Eukaryota</taxon>
        <taxon>Metazoa</taxon>
        <taxon>Porifera</taxon>
        <taxon>Demospongiae</taxon>
        <taxon>Heteroscleromorpha</taxon>
        <taxon>Tetractinellida</taxon>
        <taxon>Astrophorina</taxon>
        <taxon>Geodiidae</taxon>
        <taxon>Geodia</taxon>
    </lineage>
</organism>
<comment type="caution">
    <text evidence="4">The sequence shown here is derived from an EMBL/GenBank/DDBJ whole genome shotgun (WGS) entry which is preliminary data.</text>
</comment>
<protein>
    <submittedName>
        <fullName evidence="4">Myotubularin-related protein 10-A</fullName>
    </submittedName>
</protein>
<dbReference type="PROSITE" id="PS51339">
    <property type="entry name" value="PPASE_MYOTUBULARIN"/>
    <property type="match status" value="1"/>
</dbReference>
<dbReference type="PANTHER" id="PTHR10807">
    <property type="entry name" value="MYOTUBULARIN-RELATED"/>
    <property type="match status" value="1"/>
</dbReference>
<accession>A0AA35VY98</accession>
<proteinExistence type="inferred from homology"/>
<dbReference type="Proteomes" id="UP001174909">
    <property type="component" value="Unassembled WGS sequence"/>
</dbReference>
<reference evidence="4" key="1">
    <citation type="submission" date="2023-03" db="EMBL/GenBank/DDBJ databases">
        <authorList>
            <person name="Steffen K."/>
            <person name="Cardenas P."/>
        </authorList>
    </citation>
    <scope>NUCLEOTIDE SEQUENCE</scope>
</reference>
<evidence type="ECO:0000256" key="2">
    <source>
        <dbReference type="SAM" id="MobiDB-lite"/>
    </source>
</evidence>
<sequence length="446" mass="49112">MAANSIAKLPGELVVAEAHRTQCLIQYTENQESGGKGGGGTAVSGTLSCTNYCFHFEPDAAQGLARLGQYISSQLAGSRRVPLGCVREIYMIVGGRKKILEGHATLPRKISEIEIICVDLRRLVFSVKQCPKNEASSILNALVRHTNPSSLSLLFAFDFARATRQRRPSQTNDSAPLFLGVRDWQRELTRLGVAGDQWRISDSNKEFLICDSLCPFLVVPANSRDNTLDYVASLHHGNRLPVWCWSHPNTGVSLTRGGAPSIDDPSEAPDPSYMYAVSMARNIGHQIENKGTATLDITRTCGTVWDLRSAFSNMRDLSMPGSPQELAGLDRKWLTGMESAGWLPMVRNCLRLAKTVSQNLCIDHRPVFLQEEGGRDLSCVVSSLAQLMMDPHYRSISGFQALVQKDWVAMGHPFSTRHHLITKPPSLSPDSVTDEPSVEVNSQHET</sequence>
<dbReference type="GO" id="GO:0016020">
    <property type="term" value="C:membrane"/>
    <property type="evidence" value="ECO:0007669"/>
    <property type="project" value="TreeGrafter"/>
</dbReference>
<dbReference type="InterPro" id="IPR030564">
    <property type="entry name" value="Myotubularin"/>
</dbReference>
<dbReference type="Pfam" id="PF06602">
    <property type="entry name" value="Myotub-related"/>
    <property type="match status" value="2"/>
</dbReference>
<name>A0AA35VY98_GEOBA</name>
<dbReference type="InterPro" id="IPR011993">
    <property type="entry name" value="PH-like_dom_sf"/>
</dbReference>
<dbReference type="AlphaFoldDB" id="A0AA35VY98"/>
<gene>
    <name evidence="4" type="ORF">GBAR_LOCUS2431</name>
</gene>
<dbReference type="Gene3D" id="2.30.29.30">
    <property type="entry name" value="Pleckstrin-homology domain (PH domain)/Phosphotyrosine-binding domain (PTB)"/>
    <property type="match status" value="1"/>
</dbReference>
<dbReference type="GO" id="GO:0005737">
    <property type="term" value="C:cytoplasm"/>
    <property type="evidence" value="ECO:0007669"/>
    <property type="project" value="TreeGrafter"/>
</dbReference>
<dbReference type="SUPFAM" id="SSF52799">
    <property type="entry name" value="(Phosphotyrosine protein) phosphatases II"/>
    <property type="match status" value="1"/>
</dbReference>
<feature type="domain" description="Myotubularin phosphatase" evidence="3">
    <location>
        <begin position="178"/>
        <end position="446"/>
    </location>
</feature>
<evidence type="ECO:0000256" key="1">
    <source>
        <dbReference type="ARBA" id="ARBA00007471"/>
    </source>
</evidence>
<dbReference type="InterPro" id="IPR029021">
    <property type="entry name" value="Prot-tyrosine_phosphatase-like"/>
</dbReference>
<evidence type="ECO:0000313" key="5">
    <source>
        <dbReference type="Proteomes" id="UP001174909"/>
    </source>
</evidence>
<feature type="region of interest" description="Disordered" evidence="2">
    <location>
        <begin position="420"/>
        <end position="446"/>
    </location>
</feature>
<evidence type="ECO:0000259" key="3">
    <source>
        <dbReference type="PROSITE" id="PS51339"/>
    </source>
</evidence>
<dbReference type="GO" id="GO:0046856">
    <property type="term" value="P:phosphatidylinositol dephosphorylation"/>
    <property type="evidence" value="ECO:0007669"/>
    <property type="project" value="TreeGrafter"/>
</dbReference>
<evidence type="ECO:0000313" key="4">
    <source>
        <dbReference type="EMBL" id="CAI7998415.1"/>
    </source>
</evidence>
<dbReference type="PANTHER" id="PTHR10807:SF110">
    <property type="entry name" value="FI17948P1"/>
    <property type="match status" value="1"/>
</dbReference>
<dbReference type="InterPro" id="IPR010569">
    <property type="entry name" value="Myotubularin-like_Pase_dom"/>
</dbReference>
<comment type="similarity">
    <text evidence="1">Belongs to the protein-tyrosine phosphatase family. Non-receptor class myotubularin subfamily.</text>
</comment>
<keyword evidence="5" id="KW-1185">Reference proteome</keyword>